<accession>A0AAD4H1X1</accession>
<evidence type="ECO:0000313" key="2">
    <source>
        <dbReference type="EMBL" id="KAG0258994.1"/>
    </source>
</evidence>
<evidence type="ECO:0000313" key="3">
    <source>
        <dbReference type="Proteomes" id="UP001194580"/>
    </source>
</evidence>
<gene>
    <name evidence="2" type="ORF">BGZ95_004828</name>
</gene>
<reference evidence="2" key="1">
    <citation type="journal article" date="2020" name="Fungal Divers.">
        <title>Resolving the Mortierellaceae phylogeny through synthesis of multi-gene phylogenetics and phylogenomics.</title>
        <authorList>
            <person name="Vandepol N."/>
            <person name="Liber J."/>
            <person name="Desiro A."/>
            <person name="Na H."/>
            <person name="Kennedy M."/>
            <person name="Barry K."/>
            <person name="Grigoriev I.V."/>
            <person name="Miller A.N."/>
            <person name="O'Donnell K."/>
            <person name="Stajich J.E."/>
            <person name="Bonito G."/>
        </authorList>
    </citation>
    <scope>NUCLEOTIDE SEQUENCE</scope>
    <source>
        <strain evidence="2">NRRL 28262</strain>
    </source>
</reference>
<organism evidence="2 3">
    <name type="scientific">Linnemannia exigua</name>
    <dbReference type="NCBI Taxonomy" id="604196"/>
    <lineage>
        <taxon>Eukaryota</taxon>
        <taxon>Fungi</taxon>
        <taxon>Fungi incertae sedis</taxon>
        <taxon>Mucoromycota</taxon>
        <taxon>Mortierellomycotina</taxon>
        <taxon>Mortierellomycetes</taxon>
        <taxon>Mortierellales</taxon>
        <taxon>Mortierellaceae</taxon>
        <taxon>Linnemannia</taxon>
    </lineage>
</organism>
<keyword evidence="3" id="KW-1185">Reference proteome</keyword>
<name>A0AAD4H1X1_9FUNG</name>
<dbReference type="Proteomes" id="UP001194580">
    <property type="component" value="Unassembled WGS sequence"/>
</dbReference>
<feature type="region of interest" description="Disordered" evidence="1">
    <location>
        <begin position="202"/>
        <end position="230"/>
    </location>
</feature>
<feature type="non-terminal residue" evidence="2">
    <location>
        <position position="230"/>
    </location>
</feature>
<feature type="region of interest" description="Disordered" evidence="1">
    <location>
        <begin position="32"/>
        <end position="104"/>
    </location>
</feature>
<feature type="compositionally biased region" description="Basic and acidic residues" evidence="1">
    <location>
        <begin position="95"/>
        <end position="104"/>
    </location>
</feature>
<sequence>GGFDSTPHLLEHIVEDIKQTKEDIQDGLGHLKDSVLSGIPKSSANTRESVKEARFTSSSSSPPPAPSTERRSWWSSGSSSSSSSHDHSHAHHGHGHESQGHAHHLADHIREDIRQTKEDIQHGVEHLKDAVFGAETAAHNKAQEVKSQVEKTAKDTQGWWSYRTQDVLADEVGKVDAERKMRGLESEVHSGLNKAGERLREMGQEATVDSDAEFWQKRAQQERRESGRAL</sequence>
<proteinExistence type="predicted"/>
<dbReference type="EMBL" id="JAAAIL010002243">
    <property type="protein sequence ID" value="KAG0258994.1"/>
    <property type="molecule type" value="Genomic_DNA"/>
</dbReference>
<protein>
    <submittedName>
        <fullName evidence="2">Uncharacterized protein</fullName>
    </submittedName>
</protein>
<dbReference type="AlphaFoldDB" id="A0AAD4H1X1"/>
<evidence type="ECO:0000256" key="1">
    <source>
        <dbReference type="SAM" id="MobiDB-lite"/>
    </source>
</evidence>
<feature type="compositionally biased region" description="Basic and acidic residues" evidence="1">
    <location>
        <begin position="214"/>
        <end position="230"/>
    </location>
</feature>
<comment type="caution">
    <text evidence="2">The sequence shown here is derived from an EMBL/GenBank/DDBJ whole genome shotgun (WGS) entry which is preliminary data.</text>
</comment>